<comment type="caution">
    <text evidence="2">The sequence shown here is derived from an EMBL/GenBank/DDBJ whole genome shotgun (WGS) entry which is preliminary data.</text>
</comment>
<protein>
    <recommendedName>
        <fullName evidence="4">Secreted protein</fullName>
    </recommendedName>
</protein>
<proteinExistence type="predicted"/>
<feature type="signal peptide" evidence="1">
    <location>
        <begin position="1"/>
        <end position="23"/>
    </location>
</feature>
<dbReference type="Proteomes" id="UP000813444">
    <property type="component" value="Unassembled WGS sequence"/>
</dbReference>
<accession>A0A8K0WK00</accession>
<organism evidence="2 3">
    <name type="scientific">Stachybotrys elegans</name>
    <dbReference type="NCBI Taxonomy" id="80388"/>
    <lineage>
        <taxon>Eukaryota</taxon>
        <taxon>Fungi</taxon>
        <taxon>Dikarya</taxon>
        <taxon>Ascomycota</taxon>
        <taxon>Pezizomycotina</taxon>
        <taxon>Sordariomycetes</taxon>
        <taxon>Hypocreomycetidae</taxon>
        <taxon>Hypocreales</taxon>
        <taxon>Stachybotryaceae</taxon>
        <taxon>Stachybotrys</taxon>
    </lineage>
</organism>
<reference evidence="2" key="1">
    <citation type="journal article" date="2021" name="Nat. Commun.">
        <title>Genetic determinants of endophytism in the Arabidopsis root mycobiome.</title>
        <authorList>
            <person name="Mesny F."/>
            <person name="Miyauchi S."/>
            <person name="Thiergart T."/>
            <person name="Pickel B."/>
            <person name="Atanasova L."/>
            <person name="Karlsson M."/>
            <person name="Huettel B."/>
            <person name="Barry K.W."/>
            <person name="Haridas S."/>
            <person name="Chen C."/>
            <person name="Bauer D."/>
            <person name="Andreopoulos W."/>
            <person name="Pangilinan J."/>
            <person name="LaButti K."/>
            <person name="Riley R."/>
            <person name="Lipzen A."/>
            <person name="Clum A."/>
            <person name="Drula E."/>
            <person name="Henrissat B."/>
            <person name="Kohler A."/>
            <person name="Grigoriev I.V."/>
            <person name="Martin F.M."/>
            <person name="Hacquard S."/>
        </authorList>
    </citation>
    <scope>NUCLEOTIDE SEQUENCE</scope>
    <source>
        <strain evidence="2">MPI-CAGE-CH-0235</strain>
    </source>
</reference>
<evidence type="ECO:0000313" key="3">
    <source>
        <dbReference type="Proteomes" id="UP000813444"/>
    </source>
</evidence>
<dbReference type="EMBL" id="JAGPNK010000021">
    <property type="protein sequence ID" value="KAH7304666.1"/>
    <property type="molecule type" value="Genomic_DNA"/>
</dbReference>
<name>A0A8K0WK00_9HYPO</name>
<evidence type="ECO:0000256" key="1">
    <source>
        <dbReference type="SAM" id="SignalP"/>
    </source>
</evidence>
<keyword evidence="1" id="KW-0732">Signal</keyword>
<keyword evidence="3" id="KW-1185">Reference proteome</keyword>
<feature type="chain" id="PRO_5035481484" description="Secreted protein" evidence="1">
    <location>
        <begin position="24"/>
        <end position="79"/>
    </location>
</feature>
<evidence type="ECO:0008006" key="4">
    <source>
        <dbReference type="Google" id="ProtNLM"/>
    </source>
</evidence>
<sequence length="79" mass="9039">MAFRLCFPSWIWTAMILFQQSFSQIIRPPQHMLFTMQLCTSCSVVNLSLTQCLISEKNLKLTKYASHLSGMHEESVASP</sequence>
<evidence type="ECO:0000313" key="2">
    <source>
        <dbReference type="EMBL" id="KAH7304666.1"/>
    </source>
</evidence>
<dbReference type="AlphaFoldDB" id="A0A8K0WK00"/>
<gene>
    <name evidence="2" type="ORF">B0I35DRAFT_444720</name>
</gene>